<keyword evidence="1" id="KW-0812">Transmembrane</keyword>
<dbReference type="AlphaFoldDB" id="A0A2S2PDK8"/>
<evidence type="ECO:0000313" key="2">
    <source>
        <dbReference type="EMBL" id="MBY27541.1"/>
    </source>
</evidence>
<evidence type="ECO:0000256" key="1">
    <source>
        <dbReference type="SAM" id="Phobius"/>
    </source>
</evidence>
<feature type="transmembrane region" description="Helical" evidence="1">
    <location>
        <begin position="94"/>
        <end position="122"/>
    </location>
</feature>
<dbReference type="EMBL" id="GGMR01014922">
    <property type="protein sequence ID" value="MBY27541.1"/>
    <property type="molecule type" value="Transcribed_RNA"/>
</dbReference>
<sequence>MSYSNDFKEKNVYDIIFFISCININNMLSVKTRNQSKLVYANPISQFLFLLVKNLKLELTASLNKLNKSNLVLTETHDVFKLVLSNKNNTLATVAFFCIHAIIGIAVFQHAITFVVVIVNIYRFVTSHQSSLFHCIL</sequence>
<proteinExistence type="predicted"/>
<keyword evidence="1" id="KW-0472">Membrane</keyword>
<keyword evidence="1" id="KW-1133">Transmembrane helix</keyword>
<name>A0A2S2PDK8_SCHGA</name>
<organism evidence="2">
    <name type="scientific">Schizaphis graminum</name>
    <name type="common">Green bug aphid</name>
    <dbReference type="NCBI Taxonomy" id="13262"/>
    <lineage>
        <taxon>Eukaryota</taxon>
        <taxon>Metazoa</taxon>
        <taxon>Ecdysozoa</taxon>
        <taxon>Arthropoda</taxon>
        <taxon>Hexapoda</taxon>
        <taxon>Insecta</taxon>
        <taxon>Pterygota</taxon>
        <taxon>Neoptera</taxon>
        <taxon>Paraneoptera</taxon>
        <taxon>Hemiptera</taxon>
        <taxon>Sternorrhyncha</taxon>
        <taxon>Aphidomorpha</taxon>
        <taxon>Aphidoidea</taxon>
        <taxon>Aphididae</taxon>
        <taxon>Aphidini</taxon>
        <taxon>Schizaphis</taxon>
    </lineage>
</organism>
<reference evidence="2" key="1">
    <citation type="submission" date="2018-04" db="EMBL/GenBank/DDBJ databases">
        <title>Transcriptome of Schizaphis graminum biotype I.</title>
        <authorList>
            <person name="Scully E.D."/>
            <person name="Geib S.M."/>
            <person name="Palmer N.A."/>
            <person name="Koch K."/>
            <person name="Bradshaw J."/>
            <person name="Heng-Moss T."/>
            <person name="Sarath G."/>
        </authorList>
    </citation>
    <scope>NUCLEOTIDE SEQUENCE</scope>
</reference>
<gene>
    <name evidence="2" type="ORF">g.143491</name>
</gene>
<protein>
    <submittedName>
        <fullName evidence="2">Uncharacterized protein</fullName>
    </submittedName>
</protein>
<accession>A0A2S2PDK8</accession>